<dbReference type="Pfam" id="PF13917">
    <property type="entry name" value="zf-CCHC_3"/>
    <property type="match status" value="1"/>
</dbReference>
<dbReference type="EMBL" id="JANBUW010000012">
    <property type="protein sequence ID" value="KAJ2851475.1"/>
    <property type="molecule type" value="Genomic_DNA"/>
</dbReference>
<feature type="region of interest" description="Disordered" evidence="5">
    <location>
        <begin position="72"/>
        <end position="162"/>
    </location>
</feature>
<feature type="compositionally biased region" description="Basic residues" evidence="5">
    <location>
        <begin position="109"/>
        <end position="125"/>
    </location>
</feature>
<accession>A0A9W8IA82</accession>
<reference evidence="7" key="1">
    <citation type="submission" date="2022-07" db="EMBL/GenBank/DDBJ databases">
        <title>Phylogenomic reconstructions and comparative analyses of Kickxellomycotina fungi.</title>
        <authorList>
            <person name="Reynolds N.K."/>
            <person name="Stajich J.E."/>
            <person name="Barry K."/>
            <person name="Grigoriev I.V."/>
            <person name="Crous P."/>
            <person name="Smith M.E."/>
        </authorList>
    </citation>
    <scope>NUCLEOTIDE SEQUENCE</scope>
    <source>
        <strain evidence="7">NRRL 1566</strain>
    </source>
</reference>
<dbReference type="PROSITE" id="PS50158">
    <property type="entry name" value="ZF_CCHC"/>
    <property type="match status" value="1"/>
</dbReference>
<dbReference type="GO" id="GO:0008270">
    <property type="term" value="F:zinc ion binding"/>
    <property type="evidence" value="ECO:0007669"/>
    <property type="project" value="UniProtKB-KW"/>
</dbReference>
<dbReference type="AlphaFoldDB" id="A0A9W8IA82"/>
<feature type="compositionally biased region" description="Low complexity" evidence="5">
    <location>
        <begin position="128"/>
        <end position="153"/>
    </location>
</feature>
<organism evidence="7 8">
    <name type="scientific">Coemansia brasiliensis</name>
    <dbReference type="NCBI Taxonomy" id="2650707"/>
    <lineage>
        <taxon>Eukaryota</taxon>
        <taxon>Fungi</taxon>
        <taxon>Fungi incertae sedis</taxon>
        <taxon>Zoopagomycota</taxon>
        <taxon>Kickxellomycotina</taxon>
        <taxon>Kickxellomycetes</taxon>
        <taxon>Kickxellales</taxon>
        <taxon>Kickxellaceae</taxon>
        <taxon>Coemansia</taxon>
    </lineage>
</organism>
<evidence type="ECO:0000259" key="6">
    <source>
        <dbReference type="PROSITE" id="PS50158"/>
    </source>
</evidence>
<dbReference type="GO" id="GO:0003676">
    <property type="term" value="F:nucleic acid binding"/>
    <property type="evidence" value="ECO:0007669"/>
    <property type="project" value="InterPro"/>
</dbReference>
<comment type="caution">
    <text evidence="7">The sequence shown here is derived from an EMBL/GenBank/DDBJ whole genome shotgun (WGS) entry which is preliminary data.</text>
</comment>
<protein>
    <recommendedName>
        <fullName evidence="6">CCHC-type domain-containing protein</fullName>
    </recommendedName>
</protein>
<evidence type="ECO:0000313" key="7">
    <source>
        <dbReference type="EMBL" id="KAJ2851475.1"/>
    </source>
</evidence>
<keyword evidence="3" id="KW-0862">Zinc</keyword>
<evidence type="ECO:0000256" key="4">
    <source>
        <dbReference type="PROSITE-ProRule" id="PRU00047"/>
    </source>
</evidence>
<dbReference type="InterPro" id="IPR001878">
    <property type="entry name" value="Znf_CCHC"/>
</dbReference>
<evidence type="ECO:0000256" key="3">
    <source>
        <dbReference type="ARBA" id="ARBA00022833"/>
    </source>
</evidence>
<dbReference type="SUPFAM" id="SSF57756">
    <property type="entry name" value="Retrovirus zinc finger-like domains"/>
    <property type="match status" value="1"/>
</dbReference>
<keyword evidence="2 4" id="KW-0863">Zinc-finger</keyword>
<dbReference type="PANTHER" id="PTHR31437">
    <property type="entry name" value="SREK1IP1 FAMILY MEMBER"/>
    <property type="match status" value="1"/>
</dbReference>
<sequence length="162" mass="18074">MSDEKRGIKAYERLAYGEDGTVSRGTCKKCGGLGHLTFECKNDIKLAAASSRQNKQDPFADEKARLRAEIEQLKREKKERQRRKDKAKLVTYEPDSSGEEDSSSSNGRYRGKRTKHHRRHSRRRSRSPDGSDSSSLSDSSSASDSSGISSESKNAPAHKRSP</sequence>
<feature type="domain" description="CCHC-type" evidence="6">
    <location>
        <begin position="27"/>
        <end position="42"/>
    </location>
</feature>
<dbReference type="OrthoDB" id="5596742at2759"/>
<evidence type="ECO:0000313" key="8">
    <source>
        <dbReference type="Proteomes" id="UP001139887"/>
    </source>
</evidence>
<keyword evidence="1" id="KW-0479">Metal-binding</keyword>
<dbReference type="Proteomes" id="UP001139887">
    <property type="component" value="Unassembled WGS sequence"/>
</dbReference>
<proteinExistence type="predicted"/>
<keyword evidence="8" id="KW-1185">Reference proteome</keyword>
<evidence type="ECO:0000256" key="5">
    <source>
        <dbReference type="SAM" id="MobiDB-lite"/>
    </source>
</evidence>
<gene>
    <name evidence="7" type="ORF">IWW36_001114</name>
</gene>
<dbReference type="PANTHER" id="PTHR31437:SF1">
    <property type="entry name" value="PROTEIN SREK1IP1"/>
    <property type="match status" value="1"/>
</dbReference>
<name>A0A9W8IA82_9FUNG</name>
<evidence type="ECO:0000256" key="1">
    <source>
        <dbReference type="ARBA" id="ARBA00022723"/>
    </source>
</evidence>
<dbReference type="InterPro" id="IPR036875">
    <property type="entry name" value="Znf_CCHC_sf"/>
</dbReference>
<evidence type="ECO:0000256" key="2">
    <source>
        <dbReference type="ARBA" id="ARBA00022771"/>
    </source>
</evidence>